<dbReference type="OrthoDB" id="10263597at2759"/>
<dbReference type="Proteomes" id="UP000237631">
    <property type="component" value="Unassembled WGS sequence"/>
</dbReference>
<dbReference type="GO" id="GO:0003682">
    <property type="term" value="F:chromatin binding"/>
    <property type="evidence" value="ECO:0007669"/>
    <property type="project" value="TreeGrafter"/>
</dbReference>
<feature type="region of interest" description="Disordered" evidence="6">
    <location>
        <begin position="1"/>
        <end position="86"/>
    </location>
</feature>
<evidence type="ECO:0000259" key="8">
    <source>
        <dbReference type="Pfam" id="PF07540"/>
    </source>
</evidence>
<dbReference type="AlphaFoldDB" id="A0A2S6C2T5"/>
<feature type="region of interest" description="Disordered" evidence="6">
    <location>
        <begin position="441"/>
        <end position="460"/>
    </location>
</feature>
<dbReference type="GO" id="GO:0042254">
    <property type="term" value="P:ribosome biogenesis"/>
    <property type="evidence" value="ECO:0007669"/>
    <property type="project" value="UniProtKB-KW"/>
</dbReference>
<name>A0A2S6C2T5_9PEZI</name>
<dbReference type="Pfam" id="PF07540">
    <property type="entry name" value="NOC3p"/>
    <property type="match status" value="1"/>
</dbReference>
<comment type="similarity">
    <text evidence="2 5">Belongs to the CBF/MAK21 family.</text>
</comment>
<dbReference type="EMBL" id="PNEN01000572">
    <property type="protein sequence ID" value="PPJ54023.1"/>
    <property type="molecule type" value="Genomic_DNA"/>
</dbReference>
<dbReference type="PIRSF" id="PIRSF028977">
    <property type="entry name" value="Nucleolar_complex_p3"/>
    <property type="match status" value="1"/>
</dbReference>
<dbReference type="STRING" id="357750.A0A2S6C2T5"/>
<keyword evidence="5" id="KW-0690">Ribosome biogenesis</keyword>
<proteinExistence type="inferred from homology"/>
<keyword evidence="3" id="KW-0175">Coiled coil</keyword>
<protein>
    <recommendedName>
        <fullName evidence="5">Nucleolar complex-associated protein 3</fullName>
    </recommendedName>
</protein>
<feature type="compositionally biased region" description="Basic and acidic residues" evidence="6">
    <location>
        <begin position="1"/>
        <end position="17"/>
    </location>
</feature>
<dbReference type="PANTHER" id="PTHR14428">
    <property type="entry name" value="NUCLEOLAR COMPLEX PROTEIN 3"/>
    <property type="match status" value="1"/>
</dbReference>
<comment type="subcellular location">
    <subcellularLocation>
        <location evidence="1 5">Nucleus</location>
        <location evidence="1 5">Nucleolus</location>
    </subcellularLocation>
</comment>
<feature type="compositionally biased region" description="Acidic residues" evidence="6">
    <location>
        <begin position="448"/>
        <end position="457"/>
    </location>
</feature>
<comment type="function">
    <text evidence="5">Required for synthesis of 60S ribosomal subunits and the transport of pre-ribosomes from the nucleoplasm to the cytoplasm.</text>
</comment>
<evidence type="ECO:0000256" key="4">
    <source>
        <dbReference type="ARBA" id="ARBA00023242"/>
    </source>
</evidence>
<dbReference type="Pfam" id="PF03914">
    <property type="entry name" value="CBF"/>
    <property type="match status" value="1"/>
</dbReference>
<sequence>MAERATKRRRLSPEGDRNGAPGFANYDLEQDYAERLAKRKQKDKKRDKLLVKTQDGRVVENPRVEEQQDDKSDDDSFMASDDDDSGVVADVQPAQALKKPALPVKEQIRLAKEELAKTAQAISEDPEEHIGQLGALAELAQSDNIKIKKLALATQLAVFKDIIPGYRIRPMSEKDLMGKLSKDVKKLRSFEQGLLSGYKNYISTLQHLATGKTSKTVSQQDAQGLATVAISCACTLLTSVPHFNNRGDLIGILVKKLAGRNVTSDFVKCREAIEQLFRDDEEGHASLDVVSQLTTMMKKRDYSIHETVLNTFLHLRLLNEFALKGAPNRIDKREDEGPKPKFKKEFRTKRERKIMKERKQVEKEMKEADATVSYEEKDKNQAESLKLVFIAYFRILKERIQHLMGAVLEGLAKYAHLINQDFFGDVLEALKDLINDAEAALQPSKDDAAEDEDDIDDTERRNATRESLLCIITAFALLQGQIDVVKSANSLSLDLSFFIRQLYRTLIPLSMDLDIELSAKKAYLSDPNGLHVPTTSSTDTKINVSTTAVLLLRSLQSVLVPPINTKNVPPVRVAAFVKQLEMLSLHLPQKSAIAVQELLKSVSKTHGKKIAALWYTEERKGDGVFDALGEEVESSNPFASTVWEGELLRHHFDPKVREAVKVIETNVKEARS</sequence>
<keyword evidence="10" id="KW-1185">Reference proteome</keyword>
<feature type="compositionally biased region" description="Acidic residues" evidence="6">
    <location>
        <begin position="71"/>
        <end position="85"/>
    </location>
</feature>
<dbReference type="GO" id="GO:0005730">
    <property type="term" value="C:nucleolus"/>
    <property type="evidence" value="ECO:0007669"/>
    <property type="project" value="UniProtKB-SubCell"/>
</dbReference>
<accession>A0A2S6C2T5</accession>
<evidence type="ECO:0000256" key="2">
    <source>
        <dbReference type="ARBA" id="ARBA00007797"/>
    </source>
</evidence>
<feature type="compositionally biased region" description="Basic and acidic residues" evidence="6">
    <location>
        <begin position="44"/>
        <end position="70"/>
    </location>
</feature>
<comment type="caution">
    <text evidence="9">The sequence shown here is derived from an EMBL/GenBank/DDBJ whole genome shotgun (WGS) entry which is preliminary data.</text>
</comment>
<evidence type="ECO:0000256" key="6">
    <source>
        <dbReference type="SAM" id="MobiDB-lite"/>
    </source>
</evidence>
<dbReference type="InterPro" id="IPR016903">
    <property type="entry name" value="Nucleolar_cplx-assoc_3"/>
</dbReference>
<evidence type="ECO:0000256" key="3">
    <source>
        <dbReference type="ARBA" id="ARBA00023054"/>
    </source>
</evidence>
<evidence type="ECO:0000259" key="7">
    <source>
        <dbReference type="Pfam" id="PF03914"/>
    </source>
</evidence>
<keyword evidence="4" id="KW-0539">Nucleus</keyword>
<evidence type="ECO:0000313" key="9">
    <source>
        <dbReference type="EMBL" id="PPJ54023.1"/>
    </source>
</evidence>
<dbReference type="InterPro" id="IPR005612">
    <property type="entry name" value="CCAAT-binding_factor"/>
</dbReference>
<feature type="domain" description="Nucleolar complex-associated protein 3 N-terminal" evidence="8">
    <location>
        <begin position="111"/>
        <end position="201"/>
    </location>
</feature>
<evidence type="ECO:0000256" key="5">
    <source>
        <dbReference type="PIRNR" id="PIRNR028977"/>
    </source>
</evidence>
<evidence type="ECO:0000256" key="1">
    <source>
        <dbReference type="ARBA" id="ARBA00004604"/>
    </source>
</evidence>
<reference evidence="10" key="1">
    <citation type="journal article" date="2017" name="bioRxiv">
        <title>Conservation of a gene cluster reveals novel cercosporin biosynthetic mechanisms and extends production to the genus Colletotrichum.</title>
        <authorList>
            <person name="de Jonge R."/>
            <person name="Ebert M.K."/>
            <person name="Huitt-Roehl C.R."/>
            <person name="Pal P."/>
            <person name="Suttle J.C."/>
            <person name="Spanner R.E."/>
            <person name="Neubauer J.D."/>
            <person name="Jurick W.M.II."/>
            <person name="Stott K.A."/>
            <person name="Secor G.A."/>
            <person name="Thomma B.P.H.J."/>
            <person name="Van de Peer Y."/>
            <person name="Townsend C.A."/>
            <person name="Bolton M.D."/>
        </authorList>
    </citation>
    <scope>NUCLEOTIDE SEQUENCE [LARGE SCALE GENOMIC DNA]</scope>
    <source>
        <strain evidence="10">CBS538.71</strain>
    </source>
</reference>
<feature type="domain" description="CCAAT-binding factor" evidence="7">
    <location>
        <begin position="467"/>
        <end position="659"/>
    </location>
</feature>
<evidence type="ECO:0000313" key="10">
    <source>
        <dbReference type="Proteomes" id="UP000237631"/>
    </source>
</evidence>
<dbReference type="GO" id="GO:0006270">
    <property type="term" value="P:DNA replication initiation"/>
    <property type="evidence" value="ECO:0007669"/>
    <property type="project" value="TreeGrafter"/>
</dbReference>
<dbReference type="InterPro" id="IPR011501">
    <property type="entry name" value="Noc3_N"/>
</dbReference>
<gene>
    <name evidence="9" type="ORF">CBER1_02983</name>
</gene>
<organism evidence="9 10">
    <name type="scientific">Cercospora berteroae</name>
    <dbReference type="NCBI Taxonomy" id="357750"/>
    <lineage>
        <taxon>Eukaryota</taxon>
        <taxon>Fungi</taxon>
        <taxon>Dikarya</taxon>
        <taxon>Ascomycota</taxon>
        <taxon>Pezizomycotina</taxon>
        <taxon>Dothideomycetes</taxon>
        <taxon>Dothideomycetidae</taxon>
        <taxon>Mycosphaerellales</taxon>
        <taxon>Mycosphaerellaceae</taxon>
        <taxon>Cercospora</taxon>
    </lineage>
</organism>
<dbReference type="PANTHER" id="PTHR14428:SF5">
    <property type="entry name" value="NUCLEOLAR COMPLEX PROTEIN 3 HOMOLOG"/>
    <property type="match status" value="1"/>
</dbReference>